<evidence type="ECO:0000256" key="1">
    <source>
        <dbReference type="SAM" id="MobiDB-lite"/>
    </source>
</evidence>
<dbReference type="Proteomes" id="UP000002774">
    <property type="component" value="Chromosome"/>
</dbReference>
<dbReference type="STRING" id="714943.Mucpa_0685"/>
<proteinExistence type="predicted"/>
<keyword evidence="3" id="KW-1185">Reference proteome</keyword>
<evidence type="ECO:0000313" key="3">
    <source>
        <dbReference type="Proteomes" id="UP000002774"/>
    </source>
</evidence>
<dbReference type="eggNOG" id="ENOG502Z8GJ">
    <property type="taxonomic scope" value="Bacteria"/>
</dbReference>
<protein>
    <submittedName>
        <fullName evidence="2">Uncharacterized protein</fullName>
    </submittedName>
</protein>
<feature type="compositionally biased region" description="Polar residues" evidence="1">
    <location>
        <begin position="413"/>
        <end position="432"/>
    </location>
</feature>
<dbReference type="OrthoDB" id="8563833at2"/>
<feature type="region of interest" description="Disordered" evidence="1">
    <location>
        <begin position="110"/>
        <end position="129"/>
    </location>
</feature>
<dbReference type="RefSeq" id="WP_008504459.1">
    <property type="nucleotide sequence ID" value="NZ_CM001403.1"/>
</dbReference>
<sequence>MTDFIVNKAIKISSEFSKRTPEKNIPGINYSIIRIGDNYALTSGSLTGTTISDVSESTPDGFFIKGGLSTQLNDYEIVLRGDFDYGQNNAPTPANRFEGTIAIYQLTAPYPKPVPPSPPEPPLPPVSESNADSFTGNLSIDAPLFPYIYVKPWPAETMLSNSQHFISYPAEKAGTFSLYCLLVPQAQLANRKEMENLAIRFLQNEDSFAGQYFYNLQQVPAPFNTFPDVYNLLREASRVDELENSLLNFFKYDDYDTLTSLCHSPVNAAIIDQVWQNYFALTIANGYNETFFIALNKILLVWNIMQQFYVELPEQGLTFTTEWLHKLLKATIVLPGIPAKGAKATHPEVFTMPVFPLPPYTGSVRVDTKSWLVPYAIGQLKVAKYRLLRYQQGEVAQIQNILKGEQKKIVSRSLTNTREQTTLQDNNSTDSGNESKETTGELCIEAQKTVAALTKTVAYNNLSTSYGPPTQGILNGSYTKTITHADPSSSEDTNTFTSLVLNKTLNRINEAVLKSRSFSKYSEREETTSSIFNNTTGTENLRCIYRWVNKVYRIGVHNYGYRFLLELQLDSPASGFIASQQALNNINLAKPLSPADNQINCFDNVSAQNYAKLVNSFHLTKLLPPPEPVVISVTLVPGESEKSIIIPAGYAAGTAIITAQSAAGVTSTNATGIISSTAFTITNGSIAPVNPITLNNETGQVQLVIIGDNLPDGQTAQTKGIILNVVITCTVADTKMNEWKMTVFNEINQAYEKMMDRYDHDITSFASRHQQTNQLQITSIERTSIYKNCLDMMLNIYAQKVGHDDQLSPPSFSVNRQQYTQFLQKAIEWDEMTYRFDDYPDNPDQMPRCSDSSLRPFLQASSATVFLPVKPECNFHLLYYLSAGAIWGAEYPFVPINDVDLKIAAHLKQIKSWDKTDREEKHLDIIVPTDMQVVQEGNQLPDYSLFK</sequence>
<evidence type="ECO:0000313" key="2">
    <source>
        <dbReference type="EMBL" id="EHQ24867.1"/>
    </source>
</evidence>
<name>H1Y6B9_9SPHI</name>
<gene>
    <name evidence="2" type="ORF">Mucpa_0685</name>
</gene>
<reference evidence="2" key="1">
    <citation type="submission" date="2011-09" db="EMBL/GenBank/DDBJ databases">
        <title>The permanent draft genome of Mucilaginibacter paludis DSM 18603.</title>
        <authorList>
            <consortium name="US DOE Joint Genome Institute (JGI-PGF)"/>
            <person name="Lucas S."/>
            <person name="Han J."/>
            <person name="Lapidus A."/>
            <person name="Bruce D."/>
            <person name="Goodwin L."/>
            <person name="Pitluck S."/>
            <person name="Peters L."/>
            <person name="Kyrpides N."/>
            <person name="Mavromatis K."/>
            <person name="Ivanova N."/>
            <person name="Mikhailova N."/>
            <person name="Held B."/>
            <person name="Detter J.C."/>
            <person name="Tapia R."/>
            <person name="Han C."/>
            <person name="Land M."/>
            <person name="Hauser L."/>
            <person name="Markowitz V."/>
            <person name="Cheng J.-F."/>
            <person name="Hugenholtz P."/>
            <person name="Woyke T."/>
            <person name="Wu D."/>
            <person name="Tindall B."/>
            <person name="Brambilla E."/>
            <person name="Klenk H.-P."/>
            <person name="Eisen J.A."/>
        </authorList>
    </citation>
    <scope>NUCLEOTIDE SEQUENCE [LARGE SCALE GENOMIC DNA]</scope>
    <source>
        <strain evidence="2">DSM 18603</strain>
    </source>
</reference>
<accession>H1Y6B9</accession>
<feature type="region of interest" description="Disordered" evidence="1">
    <location>
        <begin position="413"/>
        <end position="439"/>
    </location>
</feature>
<dbReference type="HOGENOM" id="CLU_304984_0_0_10"/>
<feature type="compositionally biased region" description="Pro residues" evidence="1">
    <location>
        <begin position="110"/>
        <end position="125"/>
    </location>
</feature>
<dbReference type="AlphaFoldDB" id="H1Y6B9"/>
<organism evidence="2 3">
    <name type="scientific">Mucilaginibacter paludis DSM 18603</name>
    <dbReference type="NCBI Taxonomy" id="714943"/>
    <lineage>
        <taxon>Bacteria</taxon>
        <taxon>Pseudomonadati</taxon>
        <taxon>Bacteroidota</taxon>
        <taxon>Sphingobacteriia</taxon>
        <taxon>Sphingobacteriales</taxon>
        <taxon>Sphingobacteriaceae</taxon>
        <taxon>Mucilaginibacter</taxon>
    </lineage>
</organism>
<dbReference type="EMBL" id="CM001403">
    <property type="protein sequence ID" value="EHQ24867.1"/>
    <property type="molecule type" value="Genomic_DNA"/>
</dbReference>